<keyword evidence="2" id="KW-0732">Signal</keyword>
<comment type="similarity">
    <text evidence="1">Belongs to the TonB-dependent receptor family.</text>
</comment>
<dbReference type="InterPro" id="IPR023996">
    <property type="entry name" value="TonB-dep_OMP_SusC/RagA"/>
</dbReference>
<feature type="chain" id="PRO_5026112478" evidence="2">
    <location>
        <begin position="22"/>
        <end position="1030"/>
    </location>
</feature>
<dbReference type="Proteomes" id="UP000501780">
    <property type="component" value="Chromosome"/>
</dbReference>
<dbReference type="FunFam" id="2.170.130.10:FF:000003">
    <property type="entry name" value="SusC/RagA family TonB-linked outer membrane protein"/>
    <property type="match status" value="1"/>
</dbReference>
<dbReference type="SUPFAM" id="SSF49464">
    <property type="entry name" value="Carboxypeptidase regulatory domain-like"/>
    <property type="match status" value="1"/>
</dbReference>
<evidence type="ECO:0000256" key="2">
    <source>
        <dbReference type="SAM" id="SignalP"/>
    </source>
</evidence>
<keyword evidence="1" id="KW-1134">Transmembrane beta strand</keyword>
<sequence length="1030" mass="115924">MNKFILFLFLLSVGWNISGYAQEKTQVEVTGIVTDSKTHEPLIGVNITIKNSPGLGTMTDINGHYRIKVEPYSYLIFSYIGFDKQEVLFKDKHIINVALKESEANVLDQVVITGTGAQKKITVTGAVTTVDVKDLRTPTSSVTNALAGVVPGILARQVSGQPGDNVSEFWIRGISTFGAGSSALVLVDGFERDINELNVEDIATFTVLKDASATAIYGSRGANGVVLITTKRGKEGKAHINAKVETSYSTRTQTPEFVDGVTYARMMNEAFTTRNREAAYSEDDIRLISSGLDPDIFPNVDWMGMLLKKGAPTYRATVDINGGGTLARYFISASYVDEGGMYETDKAMKDFNTNANYRRWNYRMNVDIDLTKTTLIKVGVSGSLGKQNQPGGDYKEIWGALLGYNPITVPVKYSNGYVASQGYAEMQNPWVLVTQQGFNETWNNKIQSTVSLEQDLKFITKGLKFVARYGYDTNNKNYNRRMKWPEGWKAERQRDSEGNLQLKRVTTEQMMISKSGSNGERKEYLEAELHYDRTFGDHQIGGVLKYTQDKYIDTSENLSNDYIQTIDRRHQGLAGRFTYGWKYRYFFDFNFGYNGSENFAPGHQFGFFPAFSLAWNIAEESVVKKVFPWMGMFKLRYSYGKVGNDNTGDKGAKIRFPYRPTFKTDDLFGYHYGDIGTNIYYYTGLTYATLASKNVTWEVAEKHDLGLDFSLFDDKVSGTIDYFHEQRNGIYMTRSYLAPSLGLNTLNTPPAANIGSVLSKGFDGNIAFRHKIGEVDLTLRGNMTYSKNEIREYDEEYSHYGYTRQAGFRVDQARGLIAEGLFKDYDDIRRSPQQMFGEVAPGDIKYKDVNGDGRVDDNDVVPIGATTRPNLIYGFGLSTFWKDIDFNVHFQGAGKSSFFIDGYTVYPFSKGAWGNILTDVVGKYWSQGVNENPNAEYPRLSYGGNSNNYRNSTYWLRDGSYMRLKTLEIGYSLPKAFVNKLHLSKVRLYFLGTNLLTFSGFKLWDPELGSSNGQEYPLSRAYTLGLTVNL</sequence>
<protein>
    <submittedName>
        <fullName evidence="4">TonB-dependent receptor</fullName>
    </submittedName>
</protein>
<feature type="signal peptide" evidence="2">
    <location>
        <begin position="1"/>
        <end position="21"/>
    </location>
</feature>
<dbReference type="PROSITE" id="PS52016">
    <property type="entry name" value="TONB_DEPENDENT_REC_3"/>
    <property type="match status" value="1"/>
</dbReference>
<dbReference type="Pfam" id="PF07715">
    <property type="entry name" value="Plug"/>
    <property type="match status" value="1"/>
</dbReference>
<reference evidence="4 5" key="1">
    <citation type="submission" date="2020-03" db="EMBL/GenBank/DDBJ databases">
        <title>Genomic analysis of Bacteroides faecium CBA7301.</title>
        <authorList>
            <person name="Kim J."/>
            <person name="Roh S.W."/>
        </authorList>
    </citation>
    <scope>NUCLEOTIDE SEQUENCE [LARGE SCALE GENOMIC DNA]</scope>
    <source>
        <strain evidence="4 5">CBA7301</strain>
    </source>
</reference>
<organism evidence="4 5">
    <name type="scientific">Bacteroides faecium</name>
    <dbReference type="NCBI Taxonomy" id="2715212"/>
    <lineage>
        <taxon>Bacteria</taxon>
        <taxon>Pseudomonadati</taxon>
        <taxon>Bacteroidota</taxon>
        <taxon>Bacteroidia</taxon>
        <taxon>Bacteroidales</taxon>
        <taxon>Bacteroidaceae</taxon>
        <taxon>Bacteroides</taxon>
    </lineage>
</organism>
<keyword evidence="1" id="KW-0813">Transport</keyword>
<gene>
    <name evidence="4" type="ORF">BacF7301_03395</name>
</gene>
<dbReference type="NCBIfam" id="TIGR04057">
    <property type="entry name" value="SusC_RagA_signa"/>
    <property type="match status" value="1"/>
</dbReference>
<dbReference type="AlphaFoldDB" id="A0A6H0KKZ4"/>
<dbReference type="RefSeq" id="WP_167960210.1">
    <property type="nucleotide sequence ID" value="NZ_CP050831.1"/>
</dbReference>
<keyword evidence="1" id="KW-0472">Membrane</keyword>
<dbReference type="Gene3D" id="2.60.40.1120">
    <property type="entry name" value="Carboxypeptidase-like, regulatory domain"/>
    <property type="match status" value="1"/>
</dbReference>
<dbReference type="InterPro" id="IPR012910">
    <property type="entry name" value="Plug_dom"/>
</dbReference>
<evidence type="ECO:0000256" key="1">
    <source>
        <dbReference type="PROSITE-ProRule" id="PRU01360"/>
    </source>
</evidence>
<dbReference type="InterPro" id="IPR023997">
    <property type="entry name" value="TonB-dep_OMP_SusC/RagA_CS"/>
</dbReference>
<dbReference type="EMBL" id="CP050831">
    <property type="protein sequence ID" value="QIU93248.1"/>
    <property type="molecule type" value="Genomic_DNA"/>
</dbReference>
<dbReference type="Gene3D" id="2.170.130.10">
    <property type="entry name" value="TonB-dependent receptor, plug domain"/>
    <property type="match status" value="1"/>
</dbReference>
<feature type="domain" description="TonB-dependent receptor plug" evidence="3">
    <location>
        <begin position="120"/>
        <end position="225"/>
    </location>
</feature>
<dbReference type="NCBIfam" id="TIGR04056">
    <property type="entry name" value="OMP_RagA_SusC"/>
    <property type="match status" value="1"/>
</dbReference>
<evidence type="ECO:0000313" key="4">
    <source>
        <dbReference type="EMBL" id="QIU93248.1"/>
    </source>
</evidence>
<accession>A0A6H0KKZ4</accession>
<dbReference type="InterPro" id="IPR037066">
    <property type="entry name" value="Plug_dom_sf"/>
</dbReference>
<comment type="subcellular location">
    <subcellularLocation>
        <location evidence="1">Cell outer membrane</location>
        <topology evidence="1">Multi-pass membrane protein</topology>
    </subcellularLocation>
</comment>
<keyword evidence="4" id="KW-0675">Receptor</keyword>
<dbReference type="SUPFAM" id="SSF56935">
    <property type="entry name" value="Porins"/>
    <property type="match status" value="1"/>
</dbReference>
<dbReference type="GO" id="GO:0009279">
    <property type="term" value="C:cell outer membrane"/>
    <property type="evidence" value="ECO:0007669"/>
    <property type="project" value="UniProtKB-SubCell"/>
</dbReference>
<dbReference type="InterPro" id="IPR008969">
    <property type="entry name" value="CarboxyPept-like_regulatory"/>
</dbReference>
<keyword evidence="5" id="KW-1185">Reference proteome</keyword>
<name>A0A6H0KKZ4_9BACE</name>
<evidence type="ECO:0000313" key="5">
    <source>
        <dbReference type="Proteomes" id="UP000501780"/>
    </source>
</evidence>
<dbReference type="KEGG" id="bfc:BacF7301_03395"/>
<keyword evidence="1" id="KW-0812">Transmembrane</keyword>
<dbReference type="InterPro" id="IPR039426">
    <property type="entry name" value="TonB-dep_rcpt-like"/>
</dbReference>
<proteinExistence type="inferred from homology"/>
<dbReference type="Pfam" id="PF13715">
    <property type="entry name" value="CarbopepD_reg_2"/>
    <property type="match status" value="1"/>
</dbReference>
<evidence type="ECO:0000259" key="3">
    <source>
        <dbReference type="Pfam" id="PF07715"/>
    </source>
</evidence>
<keyword evidence="1" id="KW-0998">Cell outer membrane</keyword>